<evidence type="ECO:0000259" key="6">
    <source>
        <dbReference type="Pfam" id="PF13847"/>
    </source>
</evidence>
<dbReference type="EMBL" id="JQCB01000005">
    <property type="protein sequence ID" value="KRN96186.1"/>
    <property type="molecule type" value="Genomic_DNA"/>
</dbReference>
<dbReference type="GO" id="GO:0008276">
    <property type="term" value="F:protein methyltransferase activity"/>
    <property type="evidence" value="ECO:0007669"/>
    <property type="project" value="InterPro"/>
</dbReference>
<dbReference type="RefSeq" id="WP_057809985.1">
    <property type="nucleotide sequence ID" value="NZ_BJUD01000002.1"/>
</dbReference>
<evidence type="ECO:0000256" key="5">
    <source>
        <dbReference type="ARBA" id="ARBA00022691"/>
    </source>
</evidence>
<dbReference type="PATRIC" id="fig|348151.3.peg.1619"/>
<comment type="pathway">
    <text evidence="1">Cofactor biosynthesis; adenosylcobalamin biosynthesis.</text>
</comment>
<sequence length="189" mass="20773">MKDSEFLRTKVPMTKQEVRAISIDKLDLQGKSHFLDIGSGTGSVSIQVAKDFPNIQVTAIEHDSDAIDIMKQNIEHFGLTNITLIEGEAPSEIPNVMYDAVFVGGSGKQLSEIVQFSTDHLSEGGSLVMNFILNENAFQGLEIMQNQIGLADVMFTNVVVSNWYHLGPGHYFKPNNPTFVLSGTKIKGE</sequence>
<dbReference type="Pfam" id="PF13847">
    <property type="entry name" value="Methyltransf_31"/>
    <property type="match status" value="1"/>
</dbReference>
<reference evidence="7 10" key="2">
    <citation type="submission" date="2019-07" db="EMBL/GenBank/DDBJ databases">
        <title>Whole genome shotgun sequence of Lactobacillus siliginis NBRC 101315.</title>
        <authorList>
            <person name="Hosoyama A."/>
            <person name="Uohara A."/>
            <person name="Ohji S."/>
            <person name="Ichikawa N."/>
        </authorList>
    </citation>
    <scope>NUCLEOTIDE SEQUENCE [LARGE SCALE GENOMIC DNA]</scope>
    <source>
        <strain evidence="7 10">NBRC 101315</strain>
    </source>
</reference>
<keyword evidence="9" id="KW-1185">Reference proteome</keyword>
<dbReference type="STRING" id="348151.IV55_GL001572"/>
<reference evidence="8 9" key="1">
    <citation type="journal article" date="2015" name="Genome Announc.">
        <title>Expanding the biotechnology potential of lactobacilli through comparative genomics of 213 strains and associated genera.</title>
        <authorList>
            <person name="Sun Z."/>
            <person name="Harris H.M."/>
            <person name="McCann A."/>
            <person name="Guo C."/>
            <person name="Argimon S."/>
            <person name="Zhang W."/>
            <person name="Yang X."/>
            <person name="Jeffery I.B."/>
            <person name="Cooney J.C."/>
            <person name="Kagawa T.F."/>
            <person name="Liu W."/>
            <person name="Song Y."/>
            <person name="Salvetti E."/>
            <person name="Wrobel A."/>
            <person name="Rasinkangas P."/>
            <person name="Parkhill J."/>
            <person name="Rea M.C."/>
            <person name="O'Sullivan O."/>
            <person name="Ritari J."/>
            <person name="Douillard F.P."/>
            <person name="Paul Ross R."/>
            <person name="Yang R."/>
            <person name="Briner A.E."/>
            <person name="Felis G.E."/>
            <person name="de Vos W.M."/>
            <person name="Barrangou R."/>
            <person name="Klaenhammer T.R."/>
            <person name="Caufield P.W."/>
            <person name="Cui Y."/>
            <person name="Zhang H."/>
            <person name="O'Toole P.W."/>
        </authorList>
    </citation>
    <scope>NUCLEOTIDE SEQUENCE [LARGE SCALE GENOMIC DNA]</scope>
    <source>
        <strain evidence="8 9">DSM 22696</strain>
    </source>
</reference>
<dbReference type="GO" id="GO:0032259">
    <property type="term" value="P:methylation"/>
    <property type="evidence" value="ECO:0007669"/>
    <property type="project" value="UniProtKB-KW"/>
</dbReference>
<dbReference type="InterPro" id="IPR029063">
    <property type="entry name" value="SAM-dependent_MTases_sf"/>
</dbReference>
<dbReference type="InterPro" id="IPR050714">
    <property type="entry name" value="Cobalamin_biosynth_MTase"/>
</dbReference>
<dbReference type="EMBL" id="BJUD01000002">
    <property type="protein sequence ID" value="GEK27889.1"/>
    <property type="molecule type" value="Genomic_DNA"/>
</dbReference>
<dbReference type="Proteomes" id="UP000051139">
    <property type="component" value="Unassembled WGS sequence"/>
</dbReference>
<evidence type="ECO:0000256" key="1">
    <source>
        <dbReference type="ARBA" id="ARBA00004953"/>
    </source>
</evidence>
<dbReference type="Gene3D" id="3.40.50.150">
    <property type="entry name" value="Vaccinia Virus protein VP39"/>
    <property type="match status" value="1"/>
</dbReference>
<organism evidence="8 9">
    <name type="scientific">Furfurilactobacillus siliginis</name>
    <dbReference type="NCBI Taxonomy" id="348151"/>
    <lineage>
        <taxon>Bacteria</taxon>
        <taxon>Bacillati</taxon>
        <taxon>Bacillota</taxon>
        <taxon>Bacilli</taxon>
        <taxon>Lactobacillales</taxon>
        <taxon>Lactobacillaceae</taxon>
        <taxon>Furfurilactobacillus</taxon>
    </lineage>
</organism>
<comment type="caution">
    <text evidence="8">The sequence shown here is derived from an EMBL/GenBank/DDBJ whole genome shotgun (WGS) entry which is preliminary data.</text>
</comment>
<keyword evidence="4 8" id="KW-0808">Transferase</keyword>
<dbReference type="CDD" id="cd02440">
    <property type="entry name" value="AdoMet_MTases"/>
    <property type="match status" value="1"/>
</dbReference>
<keyword evidence="3 8" id="KW-0489">Methyltransferase</keyword>
<dbReference type="NCBIfam" id="NF006138">
    <property type="entry name" value="PRK08287.1"/>
    <property type="match status" value="1"/>
</dbReference>
<dbReference type="GO" id="GO:0009236">
    <property type="term" value="P:cobalamin biosynthetic process"/>
    <property type="evidence" value="ECO:0007669"/>
    <property type="project" value="UniProtKB-UniPathway"/>
</dbReference>
<evidence type="ECO:0000313" key="10">
    <source>
        <dbReference type="Proteomes" id="UP000321429"/>
    </source>
</evidence>
<dbReference type="UniPathway" id="UPA00148"/>
<dbReference type="NCBIfam" id="TIGR02469">
    <property type="entry name" value="CbiT"/>
    <property type="match status" value="1"/>
</dbReference>
<dbReference type="AlphaFoldDB" id="A0A0R2LAM2"/>
<name>A0A0R2LAM2_9LACO</name>
<dbReference type="Proteomes" id="UP000321429">
    <property type="component" value="Unassembled WGS sequence"/>
</dbReference>
<keyword evidence="5" id="KW-0949">S-adenosyl-L-methionine</keyword>
<feature type="domain" description="Methyltransferase" evidence="6">
    <location>
        <begin position="31"/>
        <end position="98"/>
    </location>
</feature>
<evidence type="ECO:0000313" key="8">
    <source>
        <dbReference type="EMBL" id="KRN96186.1"/>
    </source>
</evidence>
<dbReference type="InterPro" id="IPR014008">
    <property type="entry name" value="Cbl_synth_MTase_CbiT"/>
</dbReference>
<dbReference type="SUPFAM" id="SSF53335">
    <property type="entry name" value="S-adenosyl-L-methionine-dependent methyltransferases"/>
    <property type="match status" value="1"/>
</dbReference>
<dbReference type="PANTHER" id="PTHR43182">
    <property type="entry name" value="COBALT-PRECORRIN-6B C(15)-METHYLTRANSFERASE (DECARBOXYLATING)"/>
    <property type="match status" value="1"/>
</dbReference>
<evidence type="ECO:0000256" key="2">
    <source>
        <dbReference type="ARBA" id="ARBA00022573"/>
    </source>
</evidence>
<dbReference type="InterPro" id="IPR025714">
    <property type="entry name" value="Methyltranfer_dom"/>
</dbReference>
<gene>
    <name evidence="8" type="ORF">IV55_GL001572</name>
    <name evidence="7" type="ORF">LSI01_02000</name>
</gene>
<proteinExistence type="predicted"/>
<evidence type="ECO:0000256" key="4">
    <source>
        <dbReference type="ARBA" id="ARBA00022679"/>
    </source>
</evidence>
<evidence type="ECO:0000313" key="7">
    <source>
        <dbReference type="EMBL" id="GEK27889.1"/>
    </source>
</evidence>
<evidence type="ECO:0000256" key="3">
    <source>
        <dbReference type="ARBA" id="ARBA00022603"/>
    </source>
</evidence>
<dbReference type="OrthoDB" id="9780707at2"/>
<evidence type="ECO:0000313" key="9">
    <source>
        <dbReference type="Proteomes" id="UP000051139"/>
    </source>
</evidence>
<accession>A0A0R2LAM2</accession>
<keyword evidence="2" id="KW-0169">Cobalamin biosynthesis</keyword>
<protein>
    <submittedName>
        <fullName evidence="8">Cobalt-precorrin-6Y C(15)-methyltransferase</fullName>
    </submittedName>
</protein>
<dbReference type="PANTHER" id="PTHR43182:SF1">
    <property type="entry name" value="COBALT-PRECORRIN-7 C(5)-METHYLTRANSFERASE"/>
    <property type="match status" value="1"/>
</dbReference>